<dbReference type="PANTHER" id="PTHR33064">
    <property type="entry name" value="POL PROTEIN"/>
    <property type="match status" value="1"/>
</dbReference>
<dbReference type="Pfam" id="PF00078">
    <property type="entry name" value="RVT_1"/>
    <property type="match status" value="1"/>
</dbReference>
<protein>
    <recommendedName>
        <fullName evidence="1">Reverse transcriptase domain-containing protein</fullName>
    </recommendedName>
</protein>
<reference evidence="2" key="1">
    <citation type="submission" date="2023-10" db="EMBL/GenBank/DDBJ databases">
        <title>Genome assemblies of two species of porcelain crab, Petrolisthes cinctipes and Petrolisthes manimaculis (Anomura: Porcellanidae).</title>
        <authorList>
            <person name="Angst P."/>
        </authorList>
    </citation>
    <scope>NUCLEOTIDE SEQUENCE</scope>
    <source>
        <strain evidence="2">PB745_01</strain>
        <tissue evidence="2">Gill</tissue>
    </source>
</reference>
<dbReference type="InterPro" id="IPR043128">
    <property type="entry name" value="Rev_trsase/Diguanyl_cyclase"/>
</dbReference>
<dbReference type="PANTHER" id="PTHR33064:SF37">
    <property type="entry name" value="RIBONUCLEASE H"/>
    <property type="match status" value="1"/>
</dbReference>
<dbReference type="Gene3D" id="3.30.70.270">
    <property type="match status" value="2"/>
</dbReference>
<evidence type="ECO:0000313" key="3">
    <source>
        <dbReference type="Proteomes" id="UP001286313"/>
    </source>
</evidence>
<dbReference type="AlphaFoldDB" id="A0AAE1F4R4"/>
<dbReference type="Proteomes" id="UP001286313">
    <property type="component" value="Unassembled WGS sequence"/>
</dbReference>
<dbReference type="EMBL" id="JAWQEG010003323">
    <property type="protein sequence ID" value="KAK3866861.1"/>
    <property type="molecule type" value="Genomic_DNA"/>
</dbReference>
<feature type="domain" description="Reverse transcriptase" evidence="1">
    <location>
        <begin position="15"/>
        <end position="134"/>
    </location>
</feature>
<accession>A0AAE1F4R4</accession>
<sequence length="182" mass="20625">MLPPHVAVASIAAGHTYWMTIMDATMGYHQIAIAPESQDLTCFITPWGRYKFKHAVMRLVSSGDEYNRTGYISLDQIPNTIKVVDDILAYDNTYQEHLQHMIKIMKRCDDTGITLNPRKFLFARNEVDYCGFKITEKGYSANDTKVTAIKNFPLPENITDLRSFTGLVNQLGRFPPEIAAMA</sequence>
<gene>
    <name evidence="2" type="ORF">Pcinc_027639</name>
</gene>
<dbReference type="SUPFAM" id="SSF56672">
    <property type="entry name" value="DNA/RNA polymerases"/>
    <property type="match status" value="1"/>
</dbReference>
<dbReference type="GO" id="GO:0071897">
    <property type="term" value="P:DNA biosynthetic process"/>
    <property type="evidence" value="ECO:0007669"/>
    <property type="project" value="UniProtKB-ARBA"/>
</dbReference>
<name>A0AAE1F4R4_PETCI</name>
<proteinExistence type="predicted"/>
<organism evidence="2 3">
    <name type="scientific">Petrolisthes cinctipes</name>
    <name type="common">Flat porcelain crab</name>
    <dbReference type="NCBI Taxonomy" id="88211"/>
    <lineage>
        <taxon>Eukaryota</taxon>
        <taxon>Metazoa</taxon>
        <taxon>Ecdysozoa</taxon>
        <taxon>Arthropoda</taxon>
        <taxon>Crustacea</taxon>
        <taxon>Multicrustacea</taxon>
        <taxon>Malacostraca</taxon>
        <taxon>Eumalacostraca</taxon>
        <taxon>Eucarida</taxon>
        <taxon>Decapoda</taxon>
        <taxon>Pleocyemata</taxon>
        <taxon>Anomura</taxon>
        <taxon>Galatheoidea</taxon>
        <taxon>Porcellanidae</taxon>
        <taxon>Petrolisthes</taxon>
    </lineage>
</organism>
<dbReference type="InterPro" id="IPR051320">
    <property type="entry name" value="Viral_Replic_Matur_Polypro"/>
</dbReference>
<evidence type="ECO:0000313" key="2">
    <source>
        <dbReference type="EMBL" id="KAK3866861.1"/>
    </source>
</evidence>
<dbReference type="InterPro" id="IPR000477">
    <property type="entry name" value="RT_dom"/>
</dbReference>
<comment type="caution">
    <text evidence="2">The sequence shown here is derived from an EMBL/GenBank/DDBJ whole genome shotgun (WGS) entry which is preliminary data.</text>
</comment>
<evidence type="ECO:0000259" key="1">
    <source>
        <dbReference type="Pfam" id="PF00078"/>
    </source>
</evidence>
<dbReference type="InterPro" id="IPR043502">
    <property type="entry name" value="DNA/RNA_pol_sf"/>
</dbReference>
<keyword evidence="3" id="KW-1185">Reference proteome</keyword>
<dbReference type="CDD" id="cd01647">
    <property type="entry name" value="RT_LTR"/>
    <property type="match status" value="1"/>
</dbReference>